<evidence type="ECO:0000259" key="5">
    <source>
        <dbReference type="Pfam" id="PF16327"/>
    </source>
</evidence>
<dbReference type="eggNOG" id="arCOG06807">
    <property type="taxonomic scope" value="Archaea"/>
</dbReference>
<dbReference type="RefSeq" id="WP_013684634.1">
    <property type="nucleotide sequence ID" value="NC_015320.1"/>
</dbReference>
<feature type="transmembrane region" description="Helical" evidence="3">
    <location>
        <begin position="406"/>
        <end position="423"/>
    </location>
</feature>
<organism evidence="6 7">
    <name type="scientific">Archaeoglobus veneficus (strain DSM 11195 / SNP6)</name>
    <dbReference type="NCBI Taxonomy" id="693661"/>
    <lineage>
        <taxon>Archaea</taxon>
        <taxon>Methanobacteriati</taxon>
        <taxon>Methanobacteriota</taxon>
        <taxon>Archaeoglobi</taxon>
        <taxon>Archaeoglobales</taxon>
        <taxon>Archaeoglobaceae</taxon>
        <taxon>Archaeoglobus</taxon>
    </lineage>
</organism>
<dbReference type="STRING" id="693661.Arcve_1989"/>
<feature type="transmembrane region" description="Helical" evidence="3">
    <location>
        <begin position="459"/>
        <end position="481"/>
    </location>
</feature>
<feature type="transmembrane region" description="Helical" evidence="3">
    <location>
        <begin position="203"/>
        <end position="221"/>
    </location>
</feature>
<feature type="transmembrane region" description="Helical" evidence="3">
    <location>
        <begin position="376"/>
        <end position="394"/>
    </location>
</feature>
<keyword evidence="3" id="KW-1133">Transmembrane helix</keyword>
<feature type="transmembrane region" description="Helical" evidence="3">
    <location>
        <begin position="116"/>
        <end position="136"/>
    </location>
</feature>
<feature type="transmembrane region" description="Helical" evidence="3">
    <location>
        <begin position="241"/>
        <end position="258"/>
    </location>
</feature>
<dbReference type="InterPro" id="IPR003567">
    <property type="entry name" value="Cyt_c_biogenesis"/>
</dbReference>
<keyword evidence="3" id="KW-0812">Transmembrane</keyword>
<dbReference type="eggNOG" id="arCOG00270">
    <property type="taxonomic scope" value="Archaea"/>
</dbReference>
<dbReference type="OrthoDB" id="15291at2157"/>
<evidence type="ECO:0000313" key="7">
    <source>
        <dbReference type="Proteomes" id="UP000008136"/>
    </source>
</evidence>
<reference evidence="6 7" key="1">
    <citation type="submission" date="2011-03" db="EMBL/GenBank/DDBJ databases">
        <title>The complete genome of Archaeoglobus veneficus SNP6.</title>
        <authorList>
            <consortium name="US DOE Joint Genome Institute (JGI-PGF)"/>
            <person name="Lucas S."/>
            <person name="Copeland A."/>
            <person name="Lapidus A."/>
            <person name="Bruce D."/>
            <person name="Goodwin L."/>
            <person name="Pitluck S."/>
            <person name="Kyrpides N."/>
            <person name="Mavromatis K."/>
            <person name="Pagani I."/>
            <person name="Ivanova N."/>
            <person name="Mikhailova N."/>
            <person name="Lu M."/>
            <person name="Detter J.C."/>
            <person name="Tapia R."/>
            <person name="Han C."/>
            <person name="Land M."/>
            <person name="Hauser L."/>
            <person name="Markowitz V."/>
            <person name="Cheng J.-F."/>
            <person name="Hugenholtz P."/>
            <person name="Woyke T."/>
            <person name="Wu D."/>
            <person name="Spring S."/>
            <person name="Brambilla E."/>
            <person name="Klenk H.-P."/>
            <person name="Eisen J.A."/>
        </authorList>
    </citation>
    <scope>NUCLEOTIDE SEQUENCE [LARGE SCALE GENOMIC DNA]</scope>
    <source>
        <strain>SNP6</strain>
    </source>
</reference>
<evidence type="ECO:0000256" key="2">
    <source>
        <dbReference type="ARBA" id="ARBA00022748"/>
    </source>
</evidence>
<dbReference type="PANTHER" id="PTHR43653">
    <property type="entry name" value="CYTOCHROME C ASSEMBLY PROTEIN-RELATED"/>
    <property type="match status" value="1"/>
</dbReference>
<dbReference type="GO" id="GO:0016020">
    <property type="term" value="C:membrane"/>
    <property type="evidence" value="ECO:0007669"/>
    <property type="project" value="InterPro"/>
</dbReference>
<evidence type="ECO:0000313" key="6">
    <source>
        <dbReference type="EMBL" id="AEA47982.1"/>
    </source>
</evidence>
<dbReference type="GeneID" id="10395121"/>
<keyword evidence="3" id="KW-0472">Membrane</keyword>
<evidence type="ECO:0000259" key="4">
    <source>
        <dbReference type="Pfam" id="PF01578"/>
    </source>
</evidence>
<keyword evidence="7" id="KW-1185">Reference proteome</keyword>
<dbReference type="EMBL" id="CP002588">
    <property type="protein sequence ID" value="AEA47982.1"/>
    <property type="molecule type" value="Genomic_DNA"/>
</dbReference>
<feature type="transmembrane region" description="Helical" evidence="3">
    <location>
        <begin position="172"/>
        <end position="191"/>
    </location>
</feature>
<sequence length="617" mass="69115">MDVGEVFLLCSLLSSIAASFIFLRCVEEDRWKPARIALLSSLTFLTAALLTLLYYFFARDFSVQYVFEYSDIHLSTLYTISALWAGREGSLLLWAWYLVIFNTVLLFSQKNHKDRVVALALAISTLVVIFFNVLLLTSSNPFVRLDFRPPNGIGLNPLLRTPEMAFHPPTIFLGYAGMTIPFALAIAATFFRENWIKLSRKYLIVSWAFLSIGILLGAWWAYKTLGWGGFWGWDPVENASLLPWLTASALLHGMIVEERKRGLKLLNYALAIITFDLVILATFVTRSGIISSVHAFGQNPEAHAYLALIALATAVGITVWALRRDFFSGSLEGVREKLILGNMVILLLSMATVLLGTLAPLFIPNASVDRHYYDRLEIPLGTALVVLLGICAAIDWRADREKFIRYSKYSAVVGLIAGVAVYLSFKATIAAIGIAIFFFSLLNHVQDLRIVDIANRRKIGGYVAHIGLIFLFIGVMGAWLYEESYKPVTIEYGKSAQVGSFELRLVGFDVKEDEEKFCIISKVEIYENGELQGVTYPKLIFYKLMRQDRVVSSVEIISQPFRDLYIAMGGVSKDGSRAYFEFYVVPLVSFVWLGSMLIIAGGIVALMPSRRAMKRAE</sequence>
<dbReference type="PANTHER" id="PTHR43653:SF1">
    <property type="entry name" value="CYTOCHROME C-TYPE BIOGENESIS PROTEIN CCMF"/>
    <property type="match status" value="1"/>
</dbReference>
<evidence type="ECO:0000256" key="3">
    <source>
        <dbReference type="SAM" id="Phobius"/>
    </source>
</evidence>
<comment type="similarity">
    <text evidence="1">Belongs to the CcmF/CycK/Ccl1/NrfE/CcsA family.</text>
</comment>
<keyword evidence="2" id="KW-0201">Cytochrome c-type biogenesis</keyword>
<dbReference type="AlphaFoldDB" id="F2KS43"/>
<dbReference type="GO" id="GO:0020037">
    <property type="term" value="F:heme binding"/>
    <property type="evidence" value="ECO:0007669"/>
    <property type="project" value="InterPro"/>
</dbReference>
<name>F2KS43_ARCVS</name>
<dbReference type="HOGENOM" id="CLU_015041_3_0_2"/>
<feature type="transmembrane region" description="Helical" evidence="3">
    <location>
        <begin position="429"/>
        <end position="447"/>
    </location>
</feature>
<dbReference type="PRINTS" id="PR01410">
    <property type="entry name" value="CCBIOGENESIS"/>
</dbReference>
<feature type="transmembrane region" description="Helical" evidence="3">
    <location>
        <begin position="91"/>
        <end position="109"/>
    </location>
</feature>
<feature type="transmembrane region" description="Helical" evidence="3">
    <location>
        <begin position="304"/>
        <end position="322"/>
    </location>
</feature>
<feature type="transmembrane region" description="Helical" evidence="3">
    <location>
        <begin position="343"/>
        <end position="364"/>
    </location>
</feature>
<feature type="transmembrane region" description="Helical" evidence="3">
    <location>
        <begin position="582"/>
        <end position="607"/>
    </location>
</feature>
<dbReference type="InterPro" id="IPR002541">
    <property type="entry name" value="Cyt_c_assembly"/>
</dbReference>
<feature type="domain" description="Cytochrome c-type biogenesis protein CcmF C-terminal" evidence="5">
    <location>
        <begin position="306"/>
        <end position="607"/>
    </location>
</feature>
<feature type="transmembrane region" description="Helical" evidence="3">
    <location>
        <begin position="265"/>
        <end position="284"/>
    </location>
</feature>
<evidence type="ECO:0000256" key="1">
    <source>
        <dbReference type="ARBA" id="ARBA00009186"/>
    </source>
</evidence>
<dbReference type="GO" id="GO:0017004">
    <property type="term" value="P:cytochrome complex assembly"/>
    <property type="evidence" value="ECO:0007669"/>
    <property type="project" value="UniProtKB-KW"/>
</dbReference>
<accession>F2KS43</accession>
<dbReference type="Pfam" id="PF01578">
    <property type="entry name" value="Cytochrom_C_asm"/>
    <property type="match status" value="1"/>
</dbReference>
<dbReference type="InterPro" id="IPR032523">
    <property type="entry name" value="CcmF_C"/>
</dbReference>
<dbReference type="KEGG" id="ave:Arcve_1989"/>
<feature type="domain" description="Cytochrome c assembly protein" evidence="4">
    <location>
        <begin position="84"/>
        <end position="287"/>
    </location>
</feature>
<feature type="transmembrane region" description="Helical" evidence="3">
    <location>
        <begin position="6"/>
        <end position="24"/>
    </location>
</feature>
<gene>
    <name evidence="6" type="ordered locus">Arcve_1989</name>
</gene>
<proteinExistence type="inferred from homology"/>
<feature type="transmembrane region" description="Helical" evidence="3">
    <location>
        <begin position="36"/>
        <end position="57"/>
    </location>
</feature>
<dbReference type="Proteomes" id="UP000008136">
    <property type="component" value="Chromosome"/>
</dbReference>
<dbReference type="GO" id="GO:0015232">
    <property type="term" value="F:heme transmembrane transporter activity"/>
    <property type="evidence" value="ECO:0007669"/>
    <property type="project" value="InterPro"/>
</dbReference>
<dbReference type="Pfam" id="PF16327">
    <property type="entry name" value="CcmF_C"/>
    <property type="match status" value="1"/>
</dbReference>
<protein>
    <submittedName>
        <fullName evidence="6">Cytochrome c assembly protein</fullName>
    </submittedName>
</protein>